<keyword evidence="3" id="KW-1185">Reference proteome</keyword>
<dbReference type="OrthoDB" id="5527319at2759"/>
<comment type="caution">
    <text evidence="2">The sequence shown here is derived from an EMBL/GenBank/DDBJ whole genome shotgun (WGS) entry which is preliminary data.</text>
</comment>
<dbReference type="Proteomes" id="UP001140094">
    <property type="component" value="Unassembled WGS sequence"/>
</dbReference>
<organism evidence="2 3">
    <name type="scientific">Coemansia guatemalensis</name>
    <dbReference type="NCBI Taxonomy" id="2761395"/>
    <lineage>
        <taxon>Eukaryota</taxon>
        <taxon>Fungi</taxon>
        <taxon>Fungi incertae sedis</taxon>
        <taxon>Zoopagomycota</taxon>
        <taxon>Kickxellomycotina</taxon>
        <taxon>Kickxellomycetes</taxon>
        <taxon>Kickxellales</taxon>
        <taxon>Kickxellaceae</taxon>
        <taxon>Coemansia</taxon>
    </lineage>
</organism>
<sequence length="210" mass="22364">MQTGAPVRFLENNDMRTDNPISSGSTPAFRPSSMLETACNSLLPPENRHAVGAPHPSSTIADGAKSAWRAHSGPCISTSAFHKNAIGLQMTTEQVHSGQLNEIEGRMSEIVGNTAQNMQPPSSSNEYVEDDPDKTHVDLATAENSKEKCSAKPLSLLLPLPRSLSRPASPLPALPPPHMLLPALQNRAVQGGCLYAENRSGDIGHSLSTQ</sequence>
<accession>A0A9W8I079</accession>
<evidence type="ECO:0000313" key="2">
    <source>
        <dbReference type="EMBL" id="KAJ2807883.1"/>
    </source>
</evidence>
<evidence type="ECO:0000256" key="1">
    <source>
        <dbReference type="SAM" id="MobiDB-lite"/>
    </source>
</evidence>
<gene>
    <name evidence="2" type="ORF">H4R20_001099</name>
</gene>
<proteinExistence type="predicted"/>
<feature type="region of interest" description="Disordered" evidence="1">
    <location>
        <begin position="44"/>
        <end position="65"/>
    </location>
</feature>
<dbReference type="AlphaFoldDB" id="A0A9W8I079"/>
<dbReference type="EMBL" id="JANBUO010000079">
    <property type="protein sequence ID" value="KAJ2807883.1"/>
    <property type="molecule type" value="Genomic_DNA"/>
</dbReference>
<name>A0A9W8I079_9FUNG</name>
<feature type="region of interest" description="Disordered" evidence="1">
    <location>
        <begin position="1"/>
        <end position="31"/>
    </location>
</feature>
<feature type="non-terminal residue" evidence="2">
    <location>
        <position position="210"/>
    </location>
</feature>
<reference evidence="2" key="1">
    <citation type="submission" date="2022-07" db="EMBL/GenBank/DDBJ databases">
        <title>Phylogenomic reconstructions and comparative analyses of Kickxellomycotina fungi.</title>
        <authorList>
            <person name="Reynolds N.K."/>
            <person name="Stajich J.E."/>
            <person name="Barry K."/>
            <person name="Grigoriev I.V."/>
            <person name="Crous P."/>
            <person name="Smith M.E."/>
        </authorList>
    </citation>
    <scope>NUCLEOTIDE SEQUENCE</scope>
    <source>
        <strain evidence="2">NRRL 1565</strain>
    </source>
</reference>
<protein>
    <submittedName>
        <fullName evidence="2">Uncharacterized protein</fullName>
    </submittedName>
</protein>
<evidence type="ECO:0000313" key="3">
    <source>
        <dbReference type="Proteomes" id="UP001140094"/>
    </source>
</evidence>